<comment type="catalytic activity">
    <reaction evidence="1 16">
        <text>(R)-pantothenate + ATP = (R)-4'-phosphopantothenate + ADP + H(+)</text>
        <dbReference type="Rhea" id="RHEA:16373"/>
        <dbReference type="ChEBI" id="CHEBI:10986"/>
        <dbReference type="ChEBI" id="CHEBI:15378"/>
        <dbReference type="ChEBI" id="CHEBI:29032"/>
        <dbReference type="ChEBI" id="CHEBI:30616"/>
        <dbReference type="ChEBI" id="CHEBI:456216"/>
        <dbReference type="EC" id="2.7.1.33"/>
    </reaction>
</comment>
<dbReference type="PANTHER" id="PTHR34265:SF1">
    <property type="entry name" value="TYPE III PANTOTHENATE KINASE"/>
    <property type="match status" value="1"/>
</dbReference>
<organism evidence="17 18">
    <name type="scientific">Bremerella cremea</name>
    <dbReference type="NCBI Taxonomy" id="1031537"/>
    <lineage>
        <taxon>Bacteria</taxon>
        <taxon>Pseudomonadati</taxon>
        <taxon>Planctomycetota</taxon>
        <taxon>Planctomycetia</taxon>
        <taxon>Pirellulales</taxon>
        <taxon>Pirellulaceae</taxon>
        <taxon>Bremerella</taxon>
    </lineage>
</organism>
<evidence type="ECO:0000256" key="11">
    <source>
        <dbReference type="ARBA" id="ARBA00022840"/>
    </source>
</evidence>
<dbReference type="Pfam" id="PF03309">
    <property type="entry name" value="Pan_kinase"/>
    <property type="match status" value="1"/>
</dbReference>
<dbReference type="NCBIfam" id="TIGR00671">
    <property type="entry name" value="baf"/>
    <property type="match status" value="1"/>
</dbReference>
<evidence type="ECO:0000256" key="16">
    <source>
        <dbReference type="HAMAP-Rule" id="MF_01274"/>
    </source>
</evidence>
<evidence type="ECO:0000256" key="9">
    <source>
        <dbReference type="ARBA" id="ARBA00022741"/>
    </source>
</evidence>
<evidence type="ECO:0000256" key="7">
    <source>
        <dbReference type="ARBA" id="ARBA00022490"/>
    </source>
</evidence>
<keyword evidence="13 16" id="KW-0173">Coenzyme A biosynthesis</keyword>
<evidence type="ECO:0000256" key="12">
    <source>
        <dbReference type="ARBA" id="ARBA00022958"/>
    </source>
</evidence>
<proteinExistence type="inferred from homology"/>
<evidence type="ECO:0000256" key="10">
    <source>
        <dbReference type="ARBA" id="ARBA00022777"/>
    </source>
</evidence>
<feature type="binding site" evidence="16">
    <location>
        <position position="150"/>
    </location>
    <ligand>
        <name>K(+)</name>
        <dbReference type="ChEBI" id="CHEBI:29103"/>
    </ligand>
</feature>
<comment type="caution">
    <text evidence="16">Lacks conserved residue(s) required for the propagation of feature annotation.</text>
</comment>
<dbReference type="UniPathway" id="UPA00241">
    <property type="reaction ID" value="UER00352"/>
</dbReference>
<keyword evidence="8 16" id="KW-0808">Transferase</keyword>
<evidence type="ECO:0000256" key="1">
    <source>
        <dbReference type="ARBA" id="ARBA00001206"/>
    </source>
</evidence>
<feature type="binding site" evidence="16">
    <location>
        <position position="153"/>
    </location>
    <ligand>
        <name>ATP</name>
        <dbReference type="ChEBI" id="CHEBI:30616"/>
    </ligand>
</feature>
<keyword evidence="16" id="KW-0479">Metal-binding</keyword>
<comment type="function">
    <text evidence="16">Catalyzes the phosphorylation of pantothenate (Pan), the first step in CoA biosynthesis.</text>
</comment>
<name>A0A368KVG3_9BACT</name>
<comment type="subunit">
    <text evidence="5 16">Homodimer.</text>
</comment>
<evidence type="ECO:0000256" key="3">
    <source>
        <dbReference type="ARBA" id="ARBA00004496"/>
    </source>
</evidence>
<protein>
    <recommendedName>
        <fullName evidence="15 16">Type III pantothenate kinase</fullName>
        <ecNumber evidence="6 16">2.7.1.33</ecNumber>
    </recommendedName>
    <alternativeName>
        <fullName evidence="16">PanK-III</fullName>
    </alternativeName>
    <alternativeName>
        <fullName evidence="16">Pantothenic acid kinase</fullName>
    </alternativeName>
</protein>
<reference evidence="17 18" key="1">
    <citation type="submission" date="2018-07" db="EMBL/GenBank/DDBJ databases">
        <title>Comparative genomes isolates from brazilian mangrove.</title>
        <authorList>
            <person name="De Araujo J.E."/>
            <person name="Taketani R.G."/>
            <person name="Silva M.C.P."/>
            <person name="Lourenco M.V."/>
            <person name="Oliveira V.M."/>
            <person name="Andreote F.D."/>
        </authorList>
    </citation>
    <scope>NUCLEOTIDE SEQUENCE [LARGE SCALE GENOMIC DNA]</scope>
    <source>
        <strain evidence="17 18">HEX PRIS-MGV</strain>
    </source>
</reference>
<dbReference type="GO" id="GO:0005737">
    <property type="term" value="C:cytoplasm"/>
    <property type="evidence" value="ECO:0007669"/>
    <property type="project" value="UniProtKB-SubCell"/>
</dbReference>
<dbReference type="Proteomes" id="UP000253562">
    <property type="component" value="Unassembled WGS sequence"/>
</dbReference>
<comment type="similarity">
    <text evidence="14 16">Belongs to the type III pantothenate kinase family.</text>
</comment>
<feature type="active site" description="Proton acceptor" evidence="16">
    <location>
        <position position="128"/>
    </location>
</feature>
<keyword evidence="10 16" id="KW-0418">Kinase</keyword>
<keyword evidence="11 16" id="KW-0067">ATP-binding</keyword>
<evidence type="ECO:0000313" key="18">
    <source>
        <dbReference type="Proteomes" id="UP000253562"/>
    </source>
</evidence>
<feature type="binding site" evidence="16">
    <location>
        <position position="207"/>
    </location>
    <ligand>
        <name>substrate</name>
    </ligand>
</feature>
<dbReference type="AlphaFoldDB" id="A0A368KVG3"/>
<dbReference type="GO" id="GO:0015937">
    <property type="term" value="P:coenzyme A biosynthetic process"/>
    <property type="evidence" value="ECO:0007669"/>
    <property type="project" value="UniProtKB-UniRule"/>
</dbReference>
<keyword evidence="12 16" id="KW-0630">Potassium</keyword>
<dbReference type="GO" id="GO:0046872">
    <property type="term" value="F:metal ion binding"/>
    <property type="evidence" value="ECO:0007669"/>
    <property type="project" value="UniProtKB-KW"/>
</dbReference>
<evidence type="ECO:0000256" key="13">
    <source>
        <dbReference type="ARBA" id="ARBA00022993"/>
    </source>
</evidence>
<dbReference type="EMBL" id="QPEX01000011">
    <property type="protein sequence ID" value="RCS52872.1"/>
    <property type="molecule type" value="Genomic_DNA"/>
</dbReference>
<evidence type="ECO:0000256" key="2">
    <source>
        <dbReference type="ARBA" id="ARBA00001958"/>
    </source>
</evidence>
<evidence type="ECO:0000256" key="6">
    <source>
        <dbReference type="ARBA" id="ARBA00012102"/>
    </source>
</evidence>
<dbReference type="EC" id="2.7.1.33" evidence="6 16"/>
<comment type="cofactor">
    <cofactor evidence="16">
        <name>NH4(+)</name>
        <dbReference type="ChEBI" id="CHEBI:28938"/>
    </cofactor>
    <cofactor evidence="16">
        <name>K(+)</name>
        <dbReference type="ChEBI" id="CHEBI:29103"/>
    </cofactor>
    <text evidence="16">A monovalent cation. Ammonium or potassium.</text>
</comment>
<keyword evidence="9 16" id="KW-0547">Nucleotide-binding</keyword>
<keyword evidence="7 16" id="KW-0963">Cytoplasm</keyword>
<feature type="binding site" evidence="16">
    <location>
        <begin position="30"/>
        <end position="37"/>
    </location>
    <ligand>
        <name>ATP</name>
        <dbReference type="ChEBI" id="CHEBI:30616"/>
    </ligand>
</feature>
<evidence type="ECO:0000313" key="17">
    <source>
        <dbReference type="EMBL" id="RCS52872.1"/>
    </source>
</evidence>
<dbReference type="PANTHER" id="PTHR34265">
    <property type="entry name" value="TYPE III PANTOTHENATE KINASE"/>
    <property type="match status" value="1"/>
</dbReference>
<comment type="subcellular location">
    <subcellularLocation>
        <location evidence="3 16">Cytoplasm</location>
    </subcellularLocation>
</comment>
<dbReference type="CDD" id="cd24015">
    <property type="entry name" value="ASKHA_NBD_PanK-III"/>
    <property type="match status" value="1"/>
</dbReference>
<evidence type="ECO:0000256" key="15">
    <source>
        <dbReference type="ARBA" id="ARBA00040883"/>
    </source>
</evidence>
<gene>
    <name evidence="16" type="primary">coaX</name>
    <name evidence="17" type="ORF">DTL42_08570</name>
</gene>
<dbReference type="SUPFAM" id="SSF53067">
    <property type="entry name" value="Actin-like ATPase domain"/>
    <property type="match status" value="2"/>
</dbReference>
<evidence type="ECO:0000256" key="14">
    <source>
        <dbReference type="ARBA" id="ARBA00038036"/>
    </source>
</evidence>
<dbReference type="HAMAP" id="MF_01274">
    <property type="entry name" value="Pantothen_kinase_3"/>
    <property type="match status" value="1"/>
</dbReference>
<comment type="pathway">
    <text evidence="4 16">Cofactor biosynthesis; coenzyme A biosynthesis; CoA from (R)-pantothenate: step 1/5.</text>
</comment>
<dbReference type="GO" id="GO:0005524">
    <property type="term" value="F:ATP binding"/>
    <property type="evidence" value="ECO:0007669"/>
    <property type="project" value="UniProtKB-UniRule"/>
</dbReference>
<comment type="caution">
    <text evidence="17">The sequence shown here is derived from an EMBL/GenBank/DDBJ whole genome shotgun (WGS) entry which is preliminary data.</text>
</comment>
<evidence type="ECO:0000256" key="8">
    <source>
        <dbReference type="ARBA" id="ARBA00022679"/>
    </source>
</evidence>
<sequence>MSAASRHSVGGSQEPNGRCLVSLESFVTVDIGNSRVHLGRFENFRAAEATSPVSTFSYPTSSIDINGLRDWLNDEELPWFAVSVHRPALASLEAFSKIEPRVTSFQAFGYQQLPIDVTLPAPEKVGADRLAAAVAANYLRDKNRPAIVVDAGTAITVDAISTEGKFVGGAILPGMRTSAKALASQTDALPQIEIHVEDCPQAIGTNTTEAMQSGLFWGSVGAVQETIRRVSAQLGSDSSPQIFFSGGDVHYFAPWMDLEIQTVDHLVLRGVALAAQQHKPS</sequence>
<comment type="cofactor">
    <cofactor evidence="2">
        <name>K(+)</name>
        <dbReference type="ChEBI" id="CHEBI:29103"/>
    </cofactor>
</comment>
<accession>A0A368KVG3</accession>
<dbReference type="Gene3D" id="3.30.420.40">
    <property type="match status" value="1"/>
</dbReference>
<evidence type="ECO:0000256" key="5">
    <source>
        <dbReference type="ARBA" id="ARBA00011738"/>
    </source>
</evidence>
<dbReference type="InterPro" id="IPR043129">
    <property type="entry name" value="ATPase_NBD"/>
</dbReference>
<feature type="binding site" evidence="16">
    <location>
        <begin position="126"/>
        <end position="129"/>
    </location>
    <ligand>
        <name>substrate</name>
    </ligand>
</feature>
<dbReference type="GO" id="GO:0004594">
    <property type="term" value="F:pantothenate kinase activity"/>
    <property type="evidence" value="ECO:0007669"/>
    <property type="project" value="UniProtKB-UniRule"/>
</dbReference>
<dbReference type="InterPro" id="IPR004619">
    <property type="entry name" value="Type_III_PanK"/>
</dbReference>
<evidence type="ECO:0000256" key="4">
    <source>
        <dbReference type="ARBA" id="ARBA00005225"/>
    </source>
</evidence>